<dbReference type="Gene3D" id="3.30.70.120">
    <property type="match status" value="1"/>
</dbReference>
<proteinExistence type="predicted"/>
<reference evidence="2 3" key="1">
    <citation type="journal article" date="2013" name="BMC Genomics">
        <title>The genome and transcriptome of the pine saprophyte Ophiostoma piceae, and a comparison with the bark beetle-associated pine pathogen Grosmannia clavigera.</title>
        <authorList>
            <person name="Haridas S."/>
            <person name="Wang Y."/>
            <person name="Lim L."/>
            <person name="Massoumi Alamouti S."/>
            <person name="Jackman S."/>
            <person name="Docking R."/>
            <person name="Robertson G."/>
            <person name="Birol I."/>
            <person name="Bohlmann J."/>
            <person name="Breuil C."/>
        </authorList>
    </citation>
    <scope>NUCLEOTIDE SEQUENCE [LARGE SCALE GENOMIC DNA]</scope>
    <source>
        <strain evidence="2 3">UAMH 11346</strain>
    </source>
</reference>
<dbReference type="SUPFAM" id="SSF102705">
    <property type="entry name" value="NIF3 (NGG1p interacting factor 3)-like"/>
    <property type="match status" value="1"/>
</dbReference>
<gene>
    <name evidence="2" type="ORF">F503_07449</name>
</gene>
<organism evidence="2 3">
    <name type="scientific">Ophiostoma piceae (strain UAMH 11346)</name>
    <name type="common">Sap stain fungus</name>
    <dbReference type="NCBI Taxonomy" id="1262450"/>
    <lineage>
        <taxon>Eukaryota</taxon>
        <taxon>Fungi</taxon>
        <taxon>Dikarya</taxon>
        <taxon>Ascomycota</taxon>
        <taxon>Pezizomycotina</taxon>
        <taxon>Sordariomycetes</taxon>
        <taxon>Sordariomycetidae</taxon>
        <taxon>Ophiostomatales</taxon>
        <taxon>Ophiostomataceae</taxon>
        <taxon>Ophiostoma</taxon>
    </lineage>
</organism>
<accession>S3CSQ3</accession>
<dbReference type="PANTHER" id="PTHR41774:SF1">
    <property type="entry name" value="NGG1P INTERACTING FACTOR NIF3"/>
    <property type="match status" value="1"/>
</dbReference>
<evidence type="ECO:0000313" key="3">
    <source>
        <dbReference type="Proteomes" id="UP000016923"/>
    </source>
</evidence>
<dbReference type="eggNOG" id="ENOG502S6WE">
    <property type="taxonomic scope" value="Eukaryota"/>
</dbReference>
<dbReference type="AlphaFoldDB" id="S3CSQ3"/>
<name>S3CSQ3_OPHP1</name>
<keyword evidence="3" id="KW-1185">Reference proteome</keyword>
<dbReference type="Proteomes" id="UP000016923">
    <property type="component" value="Unassembled WGS sequence"/>
</dbReference>
<dbReference type="HOGENOM" id="CLU_120084_2_1_1"/>
<dbReference type="STRING" id="1262450.S3CSQ3"/>
<dbReference type="PANTHER" id="PTHR41774">
    <property type="match status" value="1"/>
</dbReference>
<protein>
    <recommendedName>
        <fullName evidence="1">ATP phosphoribosyltransferase</fullName>
    </recommendedName>
</protein>
<dbReference type="EMBL" id="KE148147">
    <property type="protein sequence ID" value="EPE09673.1"/>
    <property type="molecule type" value="Genomic_DNA"/>
</dbReference>
<sequence length="111" mass="12055">MATVFRLVFNVPESHLAACKAAIFAAGAGRYPNSSYFECCWTTLGTGQFRPGESARPFIGTAGSAEAETVAEVRVETPCVGEDIVRQAITALKGAHPYEEPSYQVYRTEQF</sequence>
<evidence type="ECO:0000313" key="2">
    <source>
        <dbReference type="EMBL" id="EPE09673.1"/>
    </source>
</evidence>
<dbReference type="InterPro" id="IPR036069">
    <property type="entry name" value="DUF34/NIF3_sf"/>
</dbReference>
<evidence type="ECO:0000256" key="1">
    <source>
        <dbReference type="ARBA" id="ARBA00020998"/>
    </source>
</evidence>
<dbReference type="OrthoDB" id="15981at2759"/>
<dbReference type="VEuPathDB" id="FungiDB:F503_07449"/>
<dbReference type="OMA" id="GYTECAW"/>
<dbReference type="InterPro" id="IPR015867">
    <property type="entry name" value="N-reg_PII/ATP_PRibTrfase_C"/>
</dbReference>